<evidence type="ECO:0000313" key="3">
    <source>
        <dbReference type="Proteomes" id="UP001177935"/>
    </source>
</evidence>
<dbReference type="EMBL" id="JAUYVL010000001">
    <property type="protein sequence ID" value="MDP2499626.1"/>
    <property type="molecule type" value="Genomic_DNA"/>
</dbReference>
<dbReference type="AlphaFoldDB" id="A0AB35MT99"/>
<name>A0AB35MT99_VIBSP</name>
<dbReference type="Proteomes" id="UP001177935">
    <property type="component" value="Unassembled WGS sequence"/>
</dbReference>
<feature type="transmembrane region" description="Helical" evidence="1">
    <location>
        <begin position="49"/>
        <end position="72"/>
    </location>
</feature>
<evidence type="ECO:0000313" key="2">
    <source>
        <dbReference type="EMBL" id="MDP2499626.1"/>
    </source>
</evidence>
<reference evidence="2" key="1">
    <citation type="submission" date="2023-07" db="EMBL/GenBank/DDBJ databases">
        <title>Genome content predicts the carbon catabolic preferences of heterotrophic bacteria.</title>
        <authorList>
            <person name="Gralka M."/>
        </authorList>
    </citation>
    <scope>NUCLEOTIDE SEQUENCE</scope>
    <source>
        <strain evidence="2">6E02</strain>
    </source>
</reference>
<keyword evidence="1" id="KW-1133">Transmembrane helix</keyword>
<organism evidence="2 3">
    <name type="scientific">Vibrio splendidus</name>
    <dbReference type="NCBI Taxonomy" id="29497"/>
    <lineage>
        <taxon>Bacteria</taxon>
        <taxon>Pseudomonadati</taxon>
        <taxon>Pseudomonadota</taxon>
        <taxon>Gammaproteobacteria</taxon>
        <taxon>Vibrionales</taxon>
        <taxon>Vibrionaceae</taxon>
        <taxon>Vibrio</taxon>
    </lineage>
</organism>
<protein>
    <recommendedName>
        <fullName evidence="4">DUF1616 domain-containing protein</fullName>
    </recommendedName>
</protein>
<evidence type="ECO:0000256" key="1">
    <source>
        <dbReference type="SAM" id="Phobius"/>
    </source>
</evidence>
<feature type="transmembrane region" description="Helical" evidence="1">
    <location>
        <begin position="12"/>
        <end position="37"/>
    </location>
</feature>
<dbReference type="RefSeq" id="WP_102561754.1">
    <property type="nucleotide sequence ID" value="NZ_CAWNUI010000081.1"/>
</dbReference>
<proteinExistence type="predicted"/>
<feature type="transmembrane region" description="Helical" evidence="1">
    <location>
        <begin position="84"/>
        <end position="104"/>
    </location>
</feature>
<feature type="transmembrane region" description="Helical" evidence="1">
    <location>
        <begin position="111"/>
        <end position="131"/>
    </location>
</feature>
<accession>A0AB35MT99</accession>
<keyword evidence="1" id="KW-0472">Membrane</keyword>
<keyword evidence="1" id="KW-0812">Transmembrane</keyword>
<evidence type="ECO:0008006" key="4">
    <source>
        <dbReference type="Google" id="ProtNLM"/>
    </source>
</evidence>
<gene>
    <name evidence="2" type="ORF">Q8W42_02790</name>
</gene>
<sequence length="141" mass="15792">MSLVSDLKNVDGFFTSTLLVLVLAIIGPGVLTIYLFLPDLFKSLDNIKFILFSVSLSLPIFILNGAFVPSLFPENEHDFQTSGLLTGAISSLISYTCLLVTYWLKIDFEYHLMMLVSIEAVFILFCIVYHYTQVAPLNKNA</sequence>
<comment type="caution">
    <text evidence="2">The sequence shown here is derived from an EMBL/GenBank/DDBJ whole genome shotgun (WGS) entry which is preliminary data.</text>
</comment>